<feature type="region of interest" description="Disordered" evidence="2">
    <location>
        <begin position="411"/>
        <end position="447"/>
    </location>
</feature>
<feature type="region of interest" description="Disordered" evidence="2">
    <location>
        <begin position="377"/>
        <end position="399"/>
    </location>
</feature>
<dbReference type="GO" id="GO:0005774">
    <property type="term" value="C:vacuolar membrane"/>
    <property type="evidence" value="ECO:0007669"/>
    <property type="project" value="TreeGrafter"/>
</dbReference>
<dbReference type="PANTHER" id="PTHR12991">
    <property type="entry name" value="NITROGEN PERMEASE REGULATOR 2/TUMOR SUPPRESSOR CANDIDATE 4"/>
    <property type="match status" value="1"/>
</dbReference>
<feature type="compositionally biased region" description="Polar residues" evidence="2">
    <location>
        <begin position="428"/>
        <end position="442"/>
    </location>
</feature>
<dbReference type="GO" id="GO:0010508">
    <property type="term" value="P:positive regulation of autophagy"/>
    <property type="evidence" value="ECO:0007669"/>
    <property type="project" value="TreeGrafter"/>
</dbReference>
<dbReference type="GO" id="GO:1904262">
    <property type="term" value="P:negative regulation of TORC1 signaling"/>
    <property type="evidence" value="ECO:0007669"/>
    <property type="project" value="TreeGrafter"/>
</dbReference>
<sequence length="492" mass="55231">MLQAIFYARFDLAKGPSIIHQHPPNSVIPSATTQDSTLLNFNDISAYVIPDYEFCNLPLSIATHGSRMLGYPISIEDTKYARNRFTFNVCFLLDEEDDVRPWTQVVKKTAMFFRAMEEESSLLDVEEELSGLIWAGDKGYPAKDIGIVYPLLEAVFEQMNAYKEVCVRVDDLRVLNLRLSRPREIPAEVHGWDVPLLTRQLPSPAQWTWDLALAKIHPHIDGIKHVRRIAELADVEIRLVKRTVRELLYHERAILLDIFHFQAIYAPTADFAWFAKDAAMQEECANYIAVDPTKNGLAIHSDHQTSPTPTKETILALYASLTPGLTVQDFLLAKQTELSNIDIRRFITFGVIKGFLRRIHKYALAITSSTHITAAAIEPTGGSSSPTKTTKPRTDDAIPRDIDRAWRKAALSSGWATPPQTEKALATGSGSLSKSARSGEGSNHSESDELARHYLNGQHCLDEVCVNMHASERKIVERLQSGRIGEVLLFNR</sequence>
<evidence type="ECO:0000256" key="2">
    <source>
        <dbReference type="SAM" id="MobiDB-lite"/>
    </source>
</evidence>
<dbReference type="GO" id="GO:0005096">
    <property type="term" value="F:GTPase activator activity"/>
    <property type="evidence" value="ECO:0007669"/>
    <property type="project" value="TreeGrafter"/>
</dbReference>
<name>A0AAQ3RB52_9PEZI</name>
<protein>
    <submittedName>
        <fullName evidence="3">Nitrogen permease regulator 2 like protein</fullName>
    </submittedName>
</protein>
<dbReference type="GO" id="GO:1990130">
    <property type="term" value="C:GATOR1 complex"/>
    <property type="evidence" value="ECO:0007669"/>
    <property type="project" value="TreeGrafter"/>
</dbReference>
<dbReference type="InterPro" id="IPR009348">
    <property type="entry name" value="NPR2-like"/>
</dbReference>
<organism evidence="3 4">
    <name type="scientific">Acrodontium crateriforme</name>
    <dbReference type="NCBI Taxonomy" id="150365"/>
    <lineage>
        <taxon>Eukaryota</taxon>
        <taxon>Fungi</taxon>
        <taxon>Dikarya</taxon>
        <taxon>Ascomycota</taxon>
        <taxon>Pezizomycotina</taxon>
        <taxon>Dothideomycetes</taxon>
        <taxon>Dothideomycetidae</taxon>
        <taxon>Mycosphaerellales</taxon>
        <taxon>Teratosphaeriaceae</taxon>
        <taxon>Acrodontium</taxon>
    </lineage>
</organism>
<gene>
    <name evidence="3" type="ORF">R9X50_00795300</name>
</gene>
<evidence type="ECO:0000313" key="3">
    <source>
        <dbReference type="EMBL" id="WPH05054.1"/>
    </source>
</evidence>
<dbReference type="Proteomes" id="UP001303373">
    <property type="component" value="Chromosome 14"/>
</dbReference>
<dbReference type="Pfam" id="PF06218">
    <property type="entry name" value="NPR2"/>
    <property type="match status" value="1"/>
</dbReference>
<dbReference type="AlphaFoldDB" id="A0AAQ3RB52"/>
<accession>A0AAQ3RB52</accession>
<evidence type="ECO:0000313" key="4">
    <source>
        <dbReference type="Proteomes" id="UP001303373"/>
    </source>
</evidence>
<proteinExistence type="inferred from homology"/>
<evidence type="ECO:0000256" key="1">
    <source>
        <dbReference type="ARBA" id="ARBA00008433"/>
    </source>
</evidence>
<feature type="compositionally biased region" description="Low complexity" evidence="2">
    <location>
        <begin position="377"/>
        <end position="389"/>
    </location>
</feature>
<reference evidence="3 4" key="1">
    <citation type="submission" date="2023-11" db="EMBL/GenBank/DDBJ databases">
        <title>An acidophilic fungus is an integral part of prey digestion in a carnivorous sundew plant.</title>
        <authorList>
            <person name="Tsai I.J."/>
        </authorList>
    </citation>
    <scope>NUCLEOTIDE SEQUENCE [LARGE SCALE GENOMIC DNA]</scope>
    <source>
        <strain evidence="3">169a</strain>
    </source>
</reference>
<dbReference type="EMBL" id="CP138593">
    <property type="protein sequence ID" value="WPH05054.1"/>
    <property type="molecule type" value="Genomic_DNA"/>
</dbReference>
<keyword evidence="4" id="KW-1185">Reference proteome</keyword>
<comment type="similarity">
    <text evidence="1">Belongs to the NPR2 family.</text>
</comment>
<dbReference type="PANTHER" id="PTHR12991:SF10">
    <property type="entry name" value="GATOR COMPLEX PROTEIN NPRL2"/>
    <property type="match status" value="1"/>
</dbReference>